<evidence type="ECO:0000313" key="7">
    <source>
        <dbReference type="Proteomes" id="UP000002247"/>
    </source>
</evidence>
<keyword evidence="4" id="KW-0067">ATP-binding</keyword>
<accession>D6Z9G5</accession>
<dbReference type="EMBL" id="CP001958">
    <property type="protein sequence ID" value="ADG98595.1"/>
    <property type="molecule type" value="Genomic_DNA"/>
</dbReference>
<dbReference type="RefSeq" id="WP_013139045.1">
    <property type="nucleotide sequence ID" value="NC_014168.1"/>
</dbReference>
<protein>
    <submittedName>
        <fullName evidence="6">ABC-1 domain protein</fullName>
    </submittedName>
</protein>
<name>D6Z9G5_SEGRD</name>
<sequence>MNDISRGSFRRTTKIASFGLEVAGRGMLGFGKKLAGQDKETVNAELLQKSAEQLFSVLGELKGGAMKMGQVLSVFEVAVPKELAEPFREALAKLQDEAPPMPAKKIHQVLDQQLGTKWRERFQSFDDAPSASASIGQVHRGVWSDGRPVAVKVQYPGADHALRSDFKTMRRLTGVFKAVSPGTDFDAIMDEIDERVEEELDYRSEASNQRHFAKIFAGDSDYLVPKVVASSPKVIVSEWVEGTSMRKIIASGSQTERDHAAARLWDFQFAAMERAKLLHGDPHPGNFMFLPDGRMAALDFGTCAPYPEGVPSWIGEVVTLALDDDYDGVVEVMRRHDFFRAGYSATPEQVRGYLRPLCDPLHTEDFHFNRSWAQETANPYTDVRGENWQTGRQMNAPASHLLLFRVISSCAAISAQLDARVPLRSIVKQWNPSWR</sequence>
<keyword evidence="3" id="KW-0547">Nucleotide-binding</keyword>
<dbReference type="PANTHER" id="PTHR43851">
    <property type="match status" value="1"/>
</dbReference>
<evidence type="ECO:0000256" key="3">
    <source>
        <dbReference type="ARBA" id="ARBA00022741"/>
    </source>
</evidence>
<dbReference type="GO" id="GO:0016740">
    <property type="term" value="F:transferase activity"/>
    <property type="evidence" value="ECO:0007669"/>
    <property type="project" value="UniProtKB-KW"/>
</dbReference>
<dbReference type="AlphaFoldDB" id="D6Z9G5"/>
<reference evidence="6 7" key="1">
    <citation type="journal article" date="2010" name="Stand. Genomic Sci.">
        <title>Complete genome sequence of Segniliparus rotundus type strain (CDC 1076).</title>
        <authorList>
            <person name="Sikorski J."/>
            <person name="Lapidus A."/>
            <person name="Copeland A."/>
            <person name="Misra M."/>
            <person name="Glavina Del Rio T."/>
            <person name="Nolan M."/>
            <person name="Lucas S."/>
            <person name="Chen F."/>
            <person name="Tice H."/>
            <person name="Cheng J.F."/>
            <person name="Jando M."/>
            <person name="Schneider S."/>
            <person name="Bruce D."/>
            <person name="Goodwin L."/>
            <person name="Pitluck S."/>
            <person name="Liolios K."/>
            <person name="Mikhailova N."/>
            <person name="Pati A."/>
            <person name="Ivanova N."/>
            <person name="Mavromatis K."/>
            <person name="Chen A."/>
            <person name="Palaniappan K."/>
            <person name="Chertkov O."/>
            <person name="Land M."/>
            <person name="Hauser L."/>
            <person name="Chang Y.J."/>
            <person name="Jeffries C.D."/>
            <person name="Brettin T."/>
            <person name="Detter J.C."/>
            <person name="Han C."/>
            <person name="Rohde M."/>
            <person name="Goker M."/>
            <person name="Bristow J."/>
            <person name="Eisen J.A."/>
            <person name="Markowitz V."/>
            <person name="Hugenholtz P."/>
            <person name="Kyrpides N.C."/>
            <person name="Klenk H.P."/>
        </authorList>
    </citation>
    <scope>NUCLEOTIDE SEQUENCE [LARGE SCALE GENOMIC DNA]</scope>
    <source>
        <strain evidence="7">ATCC BAA-972 / CDC 1076 / CIP 108378 / DSM 44985 / JCM 13578</strain>
    </source>
</reference>
<dbReference type="CDD" id="cd13970">
    <property type="entry name" value="ABC1_ADCK3"/>
    <property type="match status" value="1"/>
</dbReference>
<evidence type="ECO:0000256" key="2">
    <source>
        <dbReference type="ARBA" id="ARBA00022679"/>
    </source>
</evidence>
<dbReference type="HOGENOM" id="CLU_006533_9_3_11"/>
<evidence type="ECO:0000259" key="5">
    <source>
        <dbReference type="Pfam" id="PF03109"/>
    </source>
</evidence>
<evidence type="ECO:0000256" key="4">
    <source>
        <dbReference type="ARBA" id="ARBA00022840"/>
    </source>
</evidence>
<dbReference type="InterPro" id="IPR004147">
    <property type="entry name" value="ABC1_dom"/>
</dbReference>
<dbReference type="Proteomes" id="UP000002247">
    <property type="component" value="Chromosome"/>
</dbReference>
<dbReference type="KEGG" id="srt:Srot_2142"/>
<dbReference type="OrthoDB" id="9795390at2"/>
<dbReference type="Pfam" id="PF03109">
    <property type="entry name" value="ABC1"/>
    <property type="match status" value="1"/>
</dbReference>
<dbReference type="STRING" id="640132.Srot_2142"/>
<feature type="domain" description="ABC1 atypical kinase-like" evidence="5">
    <location>
        <begin position="93"/>
        <end position="332"/>
    </location>
</feature>
<dbReference type="InterPro" id="IPR051409">
    <property type="entry name" value="Atypical_kinase_ADCK"/>
</dbReference>
<gene>
    <name evidence="6" type="ordered locus">Srot_2142</name>
</gene>
<organism evidence="6 7">
    <name type="scientific">Segniliparus rotundus (strain ATCC BAA-972 / CDC 1076 / CIP 108378 / DSM 44985 / JCM 13578)</name>
    <dbReference type="NCBI Taxonomy" id="640132"/>
    <lineage>
        <taxon>Bacteria</taxon>
        <taxon>Bacillati</taxon>
        <taxon>Actinomycetota</taxon>
        <taxon>Actinomycetes</taxon>
        <taxon>Mycobacteriales</taxon>
        <taxon>Segniliparaceae</taxon>
        <taxon>Segniliparus</taxon>
    </lineage>
</organism>
<dbReference type="PANTHER" id="PTHR43851:SF3">
    <property type="entry name" value="COENZYME Q8"/>
    <property type="match status" value="1"/>
</dbReference>
<dbReference type="GO" id="GO:0005524">
    <property type="term" value="F:ATP binding"/>
    <property type="evidence" value="ECO:0007669"/>
    <property type="project" value="UniProtKB-KW"/>
</dbReference>
<proteinExistence type="inferred from homology"/>
<dbReference type="eggNOG" id="COG0661">
    <property type="taxonomic scope" value="Bacteria"/>
</dbReference>
<dbReference type="InterPro" id="IPR034646">
    <property type="entry name" value="ADCK3_dom"/>
</dbReference>
<keyword evidence="7" id="KW-1185">Reference proteome</keyword>
<evidence type="ECO:0000313" key="6">
    <source>
        <dbReference type="EMBL" id="ADG98595.1"/>
    </source>
</evidence>
<evidence type="ECO:0000256" key="1">
    <source>
        <dbReference type="ARBA" id="ARBA00009670"/>
    </source>
</evidence>
<dbReference type="SUPFAM" id="SSF56112">
    <property type="entry name" value="Protein kinase-like (PK-like)"/>
    <property type="match status" value="1"/>
</dbReference>
<comment type="similarity">
    <text evidence="1">Belongs to the protein kinase superfamily. ADCK protein kinase family.</text>
</comment>
<keyword evidence="2" id="KW-0808">Transferase</keyword>
<dbReference type="InterPro" id="IPR011009">
    <property type="entry name" value="Kinase-like_dom_sf"/>
</dbReference>